<keyword evidence="1" id="KW-0472">Membrane</keyword>
<feature type="transmembrane region" description="Helical" evidence="1">
    <location>
        <begin position="217"/>
        <end position="237"/>
    </location>
</feature>
<keyword evidence="3" id="KW-1185">Reference proteome</keyword>
<dbReference type="AlphaFoldDB" id="X6NDR0"/>
<dbReference type="Proteomes" id="UP000023152">
    <property type="component" value="Unassembled WGS sequence"/>
</dbReference>
<accession>X6NDR0</accession>
<organism evidence="2 3">
    <name type="scientific">Reticulomyxa filosa</name>
    <dbReference type="NCBI Taxonomy" id="46433"/>
    <lineage>
        <taxon>Eukaryota</taxon>
        <taxon>Sar</taxon>
        <taxon>Rhizaria</taxon>
        <taxon>Retaria</taxon>
        <taxon>Foraminifera</taxon>
        <taxon>Monothalamids</taxon>
        <taxon>Reticulomyxidae</taxon>
        <taxon>Reticulomyxa</taxon>
    </lineage>
</organism>
<evidence type="ECO:0000313" key="3">
    <source>
        <dbReference type="Proteomes" id="UP000023152"/>
    </source>
</evidence>
<keyword evidence="1" id="KW-1133">Transmembrane helix</keyword>
<gene>
    <name evidence="2" type="ORF">RFI_13128</name>
</gene>
<evidence type="ECO:0000256" key="1">
    <source>
        <dbReference type="SAM" id="Phobius"/>
    </source>
</evidence>
<name>X6NDR0_RETFI</name>
<dbReference type="EMBL" id="ASPP01009498">
    <property type="protein sequence ID" value="ETO24033.1"/>
    <property type="molecule type" value="Genomic_DNA"/>
</dbReference>
<reference evidence="2 3" key="1">
    <citation type="journal article" date="2013" name="Curr. Biol.">
        <title>The Genome of the Foraminiferan Reticulomyxa filosa.</title>
        <authorList>
            <person name="Glockner G."/>
            <person name="Hulsmann N."/>
            <person name="Schleicher M."/>
            <person name="Noegel A.A."/>
            <person name="Eichinger L."/>
            <person name="Gallinger C."/>
            <person name="Pawlowski J."/>
            <person name="Sierra R."/>
            <person name="Euteneuer U."/>
            <person name="Pillet L."/>
            <person name="Moustafa A."/>
            <person name="Platzer M."/>
            <person name="Groth M."/>
            <person name="Szafranski K."/>
            <person name="Schliwa M."/>
        </authorList>
    </citation>
    <scope>NUCLEOTIDE SEQUENCE [LARGE SCALE GENOMIC DNA]</scope>
</reference>
<protein>
    <submittedName>
        <fullName evidence="2">Uncharacterized protein</fullName>
    </submittedName>
</protein>
<comment type="caution">
    <text evidence="2">The sequence shown here is derived from an EMBL/GenBank/DDBJ whole genome shotgun (WGS) entry which is preliminary data.</text>
</comment>
<evidence type="ECO:0000313" key="2">
    <source>
        <dbReference type="EMBL" id="ETO24033.1"/>
    </source>
</evidence>
<keyword evidence="1" id="KW-0812">Transmembrane</keyword>
<sequence length="758" mass="89543">MSELEIGVSCDNTWRFDSFDLNRSPPVLLQEYPNEKYPNLWHSSQWDEIPISQEKCSEILKWSHANGMRKGTLSDSQVWKQFATQIILPLRRIFTLFSYINFEWFRKLLKQCSISFFVVLTPDPQLKTKQKKTQLIWTDQDDTLVIQCFEKFMLNKTNIDTSNPIHTLSSNDANEIIKQQGIEITFVDYAYHELKDKISHSKQSIYNRWYKLKAVAYQNWLVCFILLIIIFFFVHLLKTIGKSAMPEHMITPTLANKSVVRKEEMEMMMDSVEYICVDSLYYSNVLNMYRMNMLNDDDKYDSALYQGVWKHNGQLKYLSKLHTELFSNSYVTRKTKKIINRKLQQIRPFTTSSRLLKPLELSYSAITYDSVWNESYSNKMYQSKPTATNASEQPPTIENILGYKQLIISKDQIYTDRDALTCIEYLLRDGWVDTKWTNTEMPQEQDQANIKKSSDAPMSKITFPFCCHYCCFVIFLKINEQDDIYWNAWKETWKETKTEENKTCTDKKTISEYYKQINTSVCDWIIRFTAENPWGIEWLDAYHKYIHAENSYLSKCAFRQHLWYLINTDQIIFVEIFNKCVIIPRTETNNAMLCPFTVTIKEKGNKMDFDIPNVCERTSLAGCFMTSPFLRIILARRENNSQDNDTETKNDNEKTPKLFDTIFTLDESLIKKMHKAVKCKIYETPGISLLQLYRCFKAIVTPMQMLRFVCIMYQDGAIQVKTMHVPIEFRSGLGCRKCIVHDKCWIDFYFVPTEKLFF</sequence>
<proteinExistence type="predicted"/>